<organism evidence="2 3">
    <name type="scientific">Streptomyces crystallinus</name>
    <dbReference type="NCBI Taxonomy" id="68191"/>
    <lineage>
        <taxon>Bacteria</taxon>
        <taxon>Bacillati</taxon>
        <taxon>Actinomycetota</taxon>
        <taxon>Actinomycetes</taxon>
        <taxon>Kitasatosporales</taxon>
        <taxon>Streptomycetaceae</taxon>
        <taxon>Streptomyces</taxon>
    </lineage>
</organism>
<dbReference type="Proteomes" id="UP001500668">
    <property type="component" value="Unassembled WGS sequence"/>
</dbReference>
<name>A0ABP3S7N8_9ACTN</name>
<feature type="region of interest" description="Disordered" evidence="1">
    <location>
        <begin position="29"/>
        <end position="52"/>
    </location>
</feature>
<keyword evidence="3" id="KW-1185">Reference proteome</keyword>
<sequence>MALVRGAALIGGRAPDLFVCGSRREPHPKAIPSSDGWAIRMTGGGGPTRVRRERSGTWVTGIAMSVGGATVGE</sequence>
<gene>
    <name evidence="2" type="ORF">GCM10010394_64440</name>
</gene>
<comment type="caution">
    <text evidence="2">The sequence shown here is derived from an EMBL/GenBank/DDBJ whole genome shotgun (WGS) entry which is preliminary data.</text>
</comment>
<evidence type="ECO:0000256" key="1">
    <source>
        <dbReference type="SAM" id="MobiDB-lite"/>
    </source>
</evidence>
<evidence type="ECO:0000313" key="2">
    <source>
        <dbReference type="EMBL" id="GAA0624832.1"/>
    </source>
</evidence>
<evidence type="ECO:0000313" key="3">
    <source>
        <dbReference type="Proteomes" id="UP001500668"/>
    </source>
</evidence>
<proteinExistence type="predicted"/>
<dbReference type="EMBL" id="BAAACA010000056">
    <property type="protein sequence ID" value="GAA0624832.1"/>
    <property type="molecule type" value="Genomic_DNA"/>
</dbReference>
<accession>A0ABP3S7N8</accession>
<protein>
    <submittedName>
        <fullName evidence="2">Uncharacterized protein</fullName>
    </submittedName>
</protein>
<reference evidence="3" key="1">
    <citation type="journal article" date="2019" name="Int. J. Syst. Evol. Microbiol.">
        <title>The Global Catalogue of Microorganisms (GCM) 10K type strain sequencing project: providing services to taxonomists for standard genome sequencing and annotation.</title>
        <authorList>
            <consortium name="The Broad Institute Genomics Platform"/>
            <consortium name="The Broad Institute Genome Sequencing Center for Infectious Disease"/>
            <person name="Wu L."/>
            <person name="Ma J."/>
        </authorList>
    </citation>
    <scope>NUCLEOTIDE SEQUENCE [LARGE SCALE GENOMIC DNA]</scope>
    <source>
        <strain evidence="3">JCM 5067</strain>
    </source>
</reference>